<dbReference type="Pfam" id="PF00115">
    <property type="entry name" value="COX1"/>
    <property type="match status" value="1"/>
</dbReference>
<dbReference type="OrthoDB" id="9808174at2"/>
<feature type="transmembrane region" description="Helical" evidence="1">
    <location>
        <begin position="12"/>
        <end position="32"/>
    </location>
</feature>
<feature type="transmembrane region" description="Helical" evidence="1">
    <location>
        <begin position="100"/>
        <end position="120"/>
    </location>
</feature>
<dbReference type="Proteomes" id="UP000306585">
    <property type="component" value="Unassembled WGS sequence"/>
</dbReference>
<dbReference type="GO" id="GO:0020037">
    <property type="term" value="F:heme binding"/>
    <property type="evidence" value="ECO:0007669"/>
    <property type="project" value="InterPro"/>
</dbReference>
<proteinExistence type="predicted"/>
<sequence length="172" mass="18933">MSNSTANEHLYLVKFLIMSVVSFFIGTVHGLLQVIPSVRAWLDSIGSPYGGPGHMIDPLAHAHINLVGGVTILGMAVTYYMLPKITGKPIHSHKLAEHSFWWTSIGVSSFYISLLIFGFIEGNLWLTDPAQVPAVHRFYGPVISIAASVLAVGFWVYLANVMMTLKDIYKKS</sequence>
<dbReference type="GO" id="GO:0016020">
    <property type="term" value="C:membrane"/>
    <property type="evidence" value="ECO:0007669"/>
    <property type="project" value="InterPro"/>
</dbReference>
<dbReference type="SUPFAM" id="SSF81442">
    <property type="entry name" value="Cytochrome c oxidase subunit I-like"/>
    <property type="match status" value="1"/>
</dbReference>
<dbReference type="InterPro" id="IPR036927">
    <property type="entry name" value="Cyt_c_oxase-like_su1_sf"/>
</dbReference>
<feature type="transmembrane region" description="Helical" evidence="1">
    <location>
        <begin position="140"/>
        <end position="163"/>
    </location>
</feature>
<keyword evidence="1" id="KW-1133">Transmembrane helix</keyword>
<evidence type="ECO:0000313" key="3">
    <source>
        <dbReference type="Proteomes" id="UP000306585"/>
    </source>
</evidence>
<organism evidence="2 3">
    <name type="scientific">Mariprofundus erugo</name>
    <dbReference type="NCBI Taxonomy" id="2528639"/>
    <lineage>
        <taxon>Bacteria</taxon>
        <taxon>Pseudomonadati</taxon>
        <taxon>Pseudomonadota</taxon>
        <taxon>Candidatius Mariprofundia</taxon>
        <taxon>Mariprofundales</taxon>
        <taxon>Mariprofundaceae</taxon>
        <taxon>Mariprofundus</taxon>
    </lineage>
</organism>
<evidence type="ECO:0000313" key="2">
    <source>
        <dbReference type="EMBL" id="TLS66448.1"/>
    </source>
</evidence>
<evidence type="ECO:0000256" key="1">
    <source>
        <dbReference type="SAM" id="Phobius"/>
    </source>
</evidence>
<keyword evidence="3" id="KW-1185">Reference proteome</keyword>
<name>A0A5R9GL29_9PROT</name>
<keyword evidence="1" id="KW-0472">Membrane</keyword>
<feature type="transmembrane region" description="Helical" evidence="1">
    <location>
        <begin position="62"/>
        <end position="80"/>
    </location>
</feature>
<dbReference type="GO" id="GO:0009060">
    <property type="term" value="P:aerobic respiration"/>
    <property type="evidence" value="ECO:0007669"/>
    <property type="project" value="InterPro"/>
</dbReference>
<dbReference type="EMBL" id="VBRY01000009">
    <property type="protein sequence ID" value="TLS66448.1"/>
    <property type="molecule type" value="Genomic_DNA"/>
</dbReference>
<comment type="caution">
    <text evidence="2">The sequence shown here is derived from an EMBL/GenBank/DDBJ whole genome shotgun (WGS) entry which is preliminary data.</text>
</comment>
<accession>A0A5R9GL29</accession>
<dbReference type="GO" id="GO:0004129">
    <property type="term" value="F:cytochrome-c oxidase activity"/>
    <property type="evidence" value="ECO:0007669"/>
    <property type="project" value="InterPro"/>
</dbReference>
<dbReference type="AlphaFoldDB" id="A0A5R9GL29"/>
<keyword evidence="1" id="KW-0812">Transmembrane</keyword>
<reference evidence="2 3" key="1">
    <citation type="journal article" date="2019" name="Appl. Environ. Microbiol.">
        <title>Environmental Evidence and Genomic Insight of Iron-oxidizing Bacteria Preference Towards More Corrosion Resistant Stainless Steel at Higher Salinities.</title>
        <authorList>
            <person name="Garrison C.E."/>
            <person name="Price K.A."/>
            <person name="Field E.K."/>
        </authorList>
    </citation>
    <scope>NUCLEOTIDE SEQUENCE [LARGE SCALE GENOMIC DNA]</scope>
    <source>
        <strain evidence="2 3">P3</strain>
    </source>
</reference>
<gene>
    <name evidence="2" type="ORF">FEF65_09750</name>
</gene>
<protein>
    <submittedName>
        <fullName evidence="2">Cbb3-type cytochrome c oxidase subunit I</fullName>
    </submittedName>
</protein>
<dbReference type="Gene3D" id="1.20.210.10">
    <property type="entry name" value="Cytochrome c oxidase-like, subunit I domain"/>
    <property type="match status" value="1"/>
</dbReference>
<dbReference type="InterPro" id="IPR000883">
    <property type="entry name" value="Cyt_C_Oxase_1"/>
</dbReference>